<dbReference type="PANTHER" id="PTHR12599">
    <property type="entry name" value="PTERIN-4-ALPHA-CARBINOLAMINE DEHYDRATASE"/>
    <property type="match status" value="1"/>
</dbReference>
<dbReference type="AlphaFoldDB" id="A0A7C1JVQ5"/>
<keyword evidence="3 4" id="KW-0456">Lyase</keyword>
<dbReference type="Gene3D" id="3.30.1360.20">
    <property type="entry name" value="Transcriptional coactivator/pterin dehydratase"/>
    <property type="match status" value="1"/>
</dbReference>
<dbReference type="GO" id="GO:0006729">
    <property type="term" value="P:tetrahydrobiopterin biosynthetic process"/>
    <property type="evidence" value="ECO:0007669"/>
    <property type="project" value="InterPro"/>
</dbReference>
<dbReference type="EMBL" id="DSJL01000011">
    <property type="protein sequence ID" value="HEF65217.1"/>
    <property type="molecule type" value="Genomic_DNA"/>
</dbReference>
<name>A0A7C1JVQ5_THERO</name>
<dbReference type="EC" id="4.2.1.96" evidence="4"/>
<dbReference type="InterPro" id="IPR001533">
    <property type="entry name" value="Pterin_deHydtase"/>
</dbReference>
<dbReference type="CDD" id="cd00488">
    <property type="entry name" value="PCD_DCoH"/>
    <property type="match status" value="1"/>
</dbReference>
<accession>A0A7C1JVQ5</accession>
<comment type="similarity">
    <text evidence="2 4">Belongs to the pterin-4-alpha-carbinolamine dehydratase family.</text>
</comment>
<evidence type="ECO:0000256" key="3">
    <source>
        <dbReference type="ARBA" id="ARBA00023239"/>
    </source>
</evidence>
<comment type="catalytic activity">
    <reaction evidence="1 4">
        <text>(4aS,6R)-4a-hydroxy-L-erythro-5,6,7,8-tetrahydrobiopterin = (6R)-L-erythro-6,7-dihydrobiopterin + H2O</text>
        <dbReference type="Rhea" id="RHEA:11920"/>
        <dbReference type="ChEBI" id="CHEBI:15377"/>
        <dbReference type="ChEBI" id="CHEBI:15642"/>
        <dbReference type="ChEBI" id="CHEBI:43120"/>
        <dbReference type="EC" id="4.2.1.96"/>
    </reaction>
</comment>
<evidence type="ECO:0000313" key="5">
    <source>
        <dbReference type="EMBL" id="HEF65217.1"/>
    </source>
</evidence>
<dbReference type="Pfam" id="PF01329">
    <property type="entry name" value="Pterin_4a"/>
    <property type="match status" value="1"/>
</dbReference>
<evidence type="ECO:0000256" key="1">
    <source>
        <dbReference type="ARBA" id="ARBA00001554"/>
    </source>
</evidence>
<dbReference type="InterPro" id="IPR036428">
    <property type="entry name" value="PCD_sf"/>
</dbReference>
<sequence>MERLDEAAIARALESLPAWQRQGDALVRELKFKNFREAMAFVNRVAEVAEEQRHHPDITIRYNRVQLLLTTHEAGGITERDVEFARRVDELVS</sequence>
<reference evidence="5" key="1">
    <citation type="journal article" date="2020" name="mSystems">
        <title>Genome- and Community-Level Interaction Insights into Carbon Utilization and Element Cycling Functions of Hydrothermarchaeota in Hydrothermal Sediment.</title>
        <authorList>
            <person name="Zhou Z."/>
            <person name="Liu Y."/>
            <person name="Xu W."/>
            <person name="Pan J."/>
            <person name="Luo Z.H."/>
            <person name="Li M."/>
        </authorList>
    </citation>
    <scope>NUCLEOTIDE SEQUENCE [LARGE SCALE GENOMIC DNA]</scope>
    <source>
        <strain evidence="5">SpSt-222</strain>
    </source>
</reference>
<dbReference type="GO" id="GO:0008124">
    <property type="term" value="F:4-alpha-hydroxytetrahydrobiopterin dehydratase activity"/>
    <property type="evidence" value="ECO:0007669"/>
    <property type="project" value="UniProtKB-UniRule"/>
</dbReference>
<comment type="caution">
    <text evidence="5">The sequence shown here is derived from an EMBL/GenBank/DDBJ whole genome shotgun (WGS) entry which is preliminary data.</text>
</comment>
<gene>
    <name evidence="5" type="ORF">ENP47_06445</name>
</gene>
<evidence type="ECO:0000256" key="2">
    <source>
        <dbReference type="ARBA" id="ARBA00006472"/>
    </source>
</evidence>
<dbReference type="PANTHER" id="PTHR12599:SF0">
    <property type="entry name" value="PTERIN-4-ALPHA-CARBINOLAMINE DEHYDRATASE"/>
    <property type="match status" value="1"/>
</dbReference>
<protein>
    <recommendedName>
        <fullName evidence="4">Putative pterin-4-alpha-carbinolamine dehydratase</fullName>
        <shortName evidence="4">PHS</shortName>
        <ecNumber evidence="4">4.2.1.96</ecNumber>
    </recommendedName>
    <alternativeName>
        <fullName evidence="4">4-alpha-hydroxy-tetrahydropterin dehydratase</fullName>
    </alternativeName>
    <alternativeName>
        <fullName evidence="4">Pterin carbinolamine dehydratase</fullName>
        <shortName evidence="4">PCD</shortName>
    </alternativeName>
</protein>
<dbReference type="SUPFAM" id="SSF55248">
    <property type="entry name" value="PCD-like"/>
    <property type="match status" value="1"/>
</dbReference>
<evidence type="ECO:0000256" key="4">
    <source>
        <dbReference type="HAMAP-Rule" id="MF_00434"/>
    </source>
</evidence>
<dbReference type="NCBIfam" id="NF002017">
    <property type="entry name" value="PRK00823.1-2"/>
    <property type="match status" value="1"/>
</dbReference>
<organism evidence="5">
    <name type="scientific">Thermomicrobium roseum</name>
    <dbReference type="NCBI Taxonomy" id="500"/>
    <lineage>
        <taxon>Bacteria</taxon>
        <taxon>Pseudomonadati</taxon>
        <taxon>Thermomicrobiota</taxon>
        <taxon>Thermomicrobia</taxon>
        <taxon>Thermomicrobiales</taxon>
        <taxon>Thermomicrobiaceae</taxon>
        <taxon>Thermomicrobium</taxon>
    </lineage>
</organism>
<dbReference type="HAMAP" id="MF_00434">
    <property type="entry name" value="Pterin_4_alpha"/>
    <property type="match status" value="1"/>
</dbReference>
<proteinExistence type="inferred from homology"/>